<proteinExistence type="predicted"/>
<feature type="domain" description="C2H2-domain containing protein first zinc finger" evidence="3">
    <location>
        <begin position="453"/>
        <end position="482"/>
    </location>
</feature>
<evidence type="ECO:0000313" key="4">
    <source>
        <dbReference type="EMBL" id="KAG8627000.1"/>
    </source>
</evidence>
<feature type="region of interest" description="Disordered" evidence="1">
    <location>
        <begin position="523"/>
        <end position="581"/>
    </location>
</feature>
<dbReference type="Pfam" id="PF26177">
    <property type="entry name" value="zf_C2H2_17_1st"/>
    <property type="match status" value="1"/>
</dbReference>
<dbReference type="InterPro" id="IPR059009">
    <property type="entry name" value="Znf_C2H2_17_1st"/>
</dbReference>
<dbReference type="Gene3D" id="3.30.160.60">
    <property type="entry name" value="Classic Zinc Finger"/>
    <property type="match status" value="1"/>
</dbReference>
<reference evidence="4" key="1">
    <citation type="submission" date="2021-07" db="EMBL/GenBank/DDBJ databases">
        <title>Elsinoe batatas strain:CRI-CJ2 Genome sequencing and assembly.</title>
        <authorList>
            <person name="Huang L."/>
        </authorList>
    </citation>
    <scope>NUCLEOTIDE SEQUENCE</scope>
    <source>
        <strain evidence="4">CRI-CJ2</strain>
    </source>
</reference>
<feature type="region of interest" description="Disordered" evidence="1">
    <location>
        <begin position="364"/>
        <end position="418"/>
    </location>
</feature>
<dbReference type="AlphaFoldDB" id="A0A8K0PCJ6"/>
<evidence type="ECO:0000259" key="3">
    <source>
        <dbReference type="Pfam" id="PF26177"/>
    </source>
</evidence>
<dbReference type="Proteomes" id="UP000809789">
    <property type="component" value="Unassembled WGS sequence"/>
</dbReference>
<accession>A0A8K0PCJ6</accession>
<comment type="caution">
    <text evidence="4">The sequence shown here is derived from an EMBL/GenBank/DDBJ whole genome shotgun (WGS) entry which is preliminary data.</text>
</comment>
<dbReference type="EMBL" id="JAESVG020000006">
    <property type="protein sequence ID" value="KAG8627000.1"/>
    <property type="molecule type" value="Genomic_DNA"/>
</dbReference>
<dbReference type="OrthoDB" id="5062908at2759"/>
<evidence type="ECO:0000259" key="2">
    <source>
        <dbReference type="Pfam" id="PF26176"/>
    </source>
</evidence>
<feature type="domain" description="C2H2-domain containing protein second zinc finger" evidence="2">
    <location>
        <begin position="490"/>
        <end position="521"/>
    </location>
</feature>
<gene>
    <name evidence="4" type="ORF">KVT40_005945</name>
</gene>
<sequence length="597" mass="65766">MSRVQCTTACPLYPGTPELILDPFKDTLATIGKNLNIRMDLFEPALLQYDLLVPCVVHLLTCFAFSEFLFSPTQSDSLSLASFQDFCDIWSEPAQESLSSLSPPDSPESFNGSQAFDWDKYCSEDMSWAINDYPENTSENTSHNGPFISLPARESNTWNTPTEHTGQAVSRGPITSSSDVVVGPLPSWSSSMHIVPDTSQYGWPLQGQETLSGSSQTPVQGGSAYADSVLFDASYSKSTSTGQERPQRISVPSNAYMTPVPGSTAQHGAIVDPSSLSFVDPFVGYSMDADASFSTHMLPGGTGPTFTGPSWETSMDMPHLGPNSRQGAHTPDSFTAVMMVQDRASRTGTGFYDFPVVLKEPLHRQANSGRQNGWPAIRPAEQRRSSHPRSPSQSTAAVAGKSLPEKEGRFRTHPHYTAKPKQDGMYHCPFDDCAHQPTPLKCNYDKFIDSHIKPFRCRNAHCSEQQFSSTACLLRHEREAHGLHGHGERPNLCQYQDCDRARPGNGFPRHYNLMDHMRRVHGHETKEEVDTSASTGVRDSGRVSKSRKRKGKTVIAESSRKVSNSRIEPATRARIGSRVGATQERLLQQAVSRRSMG</sequence>
<evidence type="ECO:0000256" key="1">
    <source>
        <dbReference type="SAM" id="MobiDB-lite"/>
    </source>
</evidence>
<feature type="region of interest" description="Disordered" evidence="1">
    <location>
        <begin position="157"/>
        <end position="177"/>
    </location>
</feature>
<evidence type="ECO:0000313" key="5">
    <source>
        <dbReference type="Proteomes" id="UP000809789"/>
    </source>
</evidence>
<protein>
    <submittedName>
        <fullName evidence="4">Uncharacterized protein</fullName>
    </submittedName>
</protein>
<name>A0A8K0PCJ6_9PEZI</name>
<keyword evidence="5" id="KW-1185">Reference proteome</keyword>
<dbReference type="InterPro" id="IPR059095">
    <property type="entry name" value="Znf_C2H2_17_2nd"/>
</dbReference>
<organism evidence="4 5">
    <name type="scientific">Elsinoe batatas</name>
    <dbReference type="NCBI Taxonomy" id="2601811"/>
    <lineage>
        <taxon>Eukaryota</taxon>
        <taxon>Fungi</taxon>
        <taxon>Dikarya</taxon>
        <taxon>Ascomycota</taxon>
        <taxon>Pezizomycotina</taxon>
        <taxon>Dothideomycetes</taxon>
        <taxon>Dothideomycetidae</taxon>
        <taxon>Myriangiales</taxon>
        <taxon>Elsinoaceae</taxon>
        <taxon>Elsinoe</taxon>
    </lineage>
</organism>
<dbReference type="Pfam" id="PF26176">
    <property type="entry name" value="zf_C2H2_17_2"/>
    <property type="match status" value="1"/>
</dbReference>